<dbReference type="STRING" id="1441469.A0A225ACK9"/>
<dbReference type="PANTHER" id="PTHR45649:SF1">
    <property type="entry name" value="TRANSPORTER, PUTATIVE (EUROFUNG)-RELATED"/>
    <property type="match status" value="1"/>
</dbReference>
<evidence type="ECO:0000256" key="3">
    <source>
        <dbReference type="ARBA" id="ARBA00022692"/>
    </source>
</evidence>
<dbReference type="GeneID" id="31007973"/>
<organism evidence="7 8">
    <name type="scientific">Talaromyces atroroseus</name>
    <dbReference type="NCBI Taxonomy" id="1441469"/>
    <lineage>
        <taxon>Eukaryota</taxon>
        <taxon>Fungi</taxon>
        <taxon>Dikarya</taxon>
        <taxon>Ascomycota</taxon>
        <taxon>Pezizomycotina</taxon>
        <taxon>Eurotiomycetes</taxon>
        <taxon>Eurotiomycetidae</taxon>
        <taxon>Eurotiales</taxon>
        <taxon>Trichocomaceae</taxon>
        <taxon>Talaromyces</taxon>
        <taxon>Talaromyces sect. Trachyspermi</taxon>
    </lineage>
</organism>
<keyword evidence="8" id="KW-1185">Reference proteome</keyword>
<evidence type="ECO:0000256" key="2">
    <source>
        <dbReference type="ARBA" id="ARBA00022448"/>
    </source>
</evidence>
<accession>A0A225ACK9</accession>
<protein>
    <recommendedName>
        <fullName evidence="9">Choline transport protein</fullName>
    </recommendedName>
</protein>
<dbReference type="Gene3D" id="1.20.1740.10">
    <property type="entry name" value="Amino acid/polyamine transporter I"/>
    <property type="match status" value="1"/>
</dbReference>
<evidence type="ECO:0000256" key="6">
    <source>
        <dbReference type="SAM" id="Phobius"/>
    </source>
</evidence>
<feature type="transmembrane region" description="Helical" evidence="6">
    <location>
        <begin position="404"/>
        <end position="422"/>
    </location>
</feature>
<evidence type="ECO:0000256" key="5">
    <source>
        <dbReference type="ARBA" id="ARBA00023136"/>
    </source>
</evidence>
<dbReference type="Proteomes" id="UP000214365">
    <property type="component" value="Unassembled WGS sequence"/>
</dbReference>
<evidence type="ECO:0008006" key="9">
    <source>
        <dbReference type="Google" id="ProtNLM"/>
    </source>
</evidence>
<feature type="transmembrane region" description="Helical" evidence="6">
    <location>
        <begin position="165"/>
        <end position="185"/>
    </location>
</feature>
<dbReference type="AlphaFoldDB" id="A0A225ACK9"/>
<keyword evidence="5 6" id="KW-0472">Membrane</keyword>
<dbReference type="EMBL" id="LFMY01000014">
    <property type="protein sequence ID" value="OKL56623.1"/>
    <property type="molecule type" value="Genomic_DNA"/>
</dbReference>
<evidence type="ECO:0000256" key="1">
    <source>
        <dbReference type="ARBA" id="ARBA00004141"/>
    </source>
</evidence>
<feature type="transmembrane region" description="Helical" evidence="6">
    <location>
        <begin position="231"/>
        <end position="254"/>
    </location>
</feature>
<keyword evidence="2" id="KW-0813">Transport</keyword>
<feature type="transmembrane region" description="Helical" evidence="6">
    <location>
        <begin position="372"/>
        <end position="392"/>
    </location>
</feature>
<reference evidence="7 8" key="1">
    <citation type="submission" date="2015-06" db="EMBL/GenBank/DDBJ databases">
        <title>Talaromyces atroroseus IBT 11181 draft genome.</title>
        <authorList>
            <person name="Rasmussen K.B."/>
            <person name="Rasmussen S."/>
            <person name="Petersen B."/>
            <person name="Sicheritz-Ponten T."/>
            <person name="Mortensen U.H."/>
            <person name="Thrane U."/>
        </authorList>
    </citation>
    <scope>NUCLEOTIDE SEQUENCE [LARGE SCALE GENOMIC DNA]</scope>
    <source>
        <strain evidence="7 8">IBT 11181</strain>
    </source>
</reference>
<feature type="transmembrane region" description="Helical" evidence="6">
    <location>
        <begin position="45"/>
        <end position="69"/>
    </location>
</feature>
<name>A0A225ACK9_TALAT</name>
<dbReference type="PANTHER" id="PTHR45649">
    <property type="entry name" value="AMINO-ACID PERMEASE BAT1"/>
    <property type="match status" value="1"/>
</dbReference>
<keyword evidence="3 6" id="KW-0812">Transmembrane</keyword>
<feature type="transmembrane region" description="Helical" evidence="6">
    <location>
        <begin position="266"/>
        <end position="291"/>
    </location>
</feature>
<proteinExistence type="predicted"/>
<sequence length="479" mass="52608">METVEMDKFSDSPIAREIRGSPDKKQRDEANLARLGKRGILKRNFGLMAVLGFSTSILITWEGLFTTFLESLENVWVHIRVGWISSDICHAIRTGIHPEFLGMKKERHVNSEKGTDSGCYITGWLTVVGWQATFATACFLTGTIIQGLIILTQPSYVPQSWHSTLLYWAILFFCLAINVIGGSLLPKFEGLILVLHIVGFFAILIPLTYLSDHATAKEVFASWTNEGGWKTQGLSFFVGLIGAVFAFAGGDAAVHMAEETHDAQRVIPLSLMFSITVNGVLGFAMLIAALFCMGNLQNDIDTPTGYPFIEIFLQATGSIAGTAAMSSIIVVMGICATVGMLATASRQFWAFSRDRGTPGWRFWSRVSKRGNIPLNAVFLTATVATLLGLIPLGSSTAFNDLTSLSTSGLYLSYIICCILLLYRRCTGGILDMADYRNRNNSDMSEDDEQIMNTAGAKLVWGPFHLKAFGRLQSKLQCRQ</sequence>
<dbReference type="InterPro" id="IPR002293">
    <property type="entry name" value="AA/rel_permease1"/>
</dbReference>
<feature type="transmembrane region" description="Helical" evidence="6">
    <location>
        <begin position="311"/>
        <end position="344"/>
    </location>
</feature>
<dbReference type="Pfam" id="PF13520">
    <property type="entry name" value="AA_permease_2"/>
    <property type="match status" value="1"/>
</dbReference>
<dbReference type="GO" id="GO:0016020">
    <property type="term" value="C:membrane"/>
    <property type="evidence" value="ECO:0007669"/>
    <property type="project" value="UniProtKB-SubCell"/>
</dbReference>
<comment type="caution">
    <text evidence="7">The sequence shown here is derived from an EMBL/GenBank/DDBJ whole genome shotgun (WGS) entry which is preliminary data.</text>
</comment>
<keyword evidence="4 6" id="KW-1133">Transmembrane helix</keyword>
<dbReference type="OrthoDB" id="3257095at2759"/>
<gene>
    <name evidence="7" type="ORF">UA08_08217</name>
</gene>
<feature type="transmembrane region" description="Helical" evidence="6">
    <location>
        <begin position="117"/>
        <end position="145"/>
    </location>
</feature>
<comment type="subcellular location">
    <subcellularLocation>
        <location evidence="1">Membrane</location>
        <topology evidence="1">Multi-pass membrane protein</topology>
    </subcellularLocation>
</comment>
<evidence type="ECO:0000313" key="7">
    <source>
        <dbReference type="EMBL" id="OKL56623.1"/>
    </source>
</evidence>
<evidence type="ECO:0000256" key="4">
    <source>
        <dbReference type="ARBA" id="ARBA00022989"/>
    </source>
</evidence>
<feature type="transmembrane region" description="Helical" evidence="6">
    <location>
        <begin position="192"/>
        <end position="211"/>
    </location>
</feature>
<dbReference type="RefSeq" id="XP_020116744.1">
    <property type="nucleotide sequence ID" value="XM_020263116.1"/>
</dbReference>
<dbReference type="GO" id="GO:0022857">
    <property type="term" value="F:transmembrane transporter activity"/>
    <property type="evidence" value="ECO:0007669"/>
    <property type="project" value="InterPro"/>
</dbReference>
<evidence type="ECO:0000313" key="8">
    <source>
        <dbReference type="Proteomes" id="UP000214365"/>
    </source>
</evidence>